<keyword evidence="3" id="KW-1185">Reference proteome</keyword>
<keyword evidence="1" id="KW-0812">Transmembrane</keyword>
<evidence type="ECO:0000313" key="2">
    <source>
        <dbReference type="EMBL" id="QXJ22648.1"/>
    </source>
</evidence>
<keyword evidence="1" id="KW-1133">Transmembrane helix</keyword>
<gene>
    <name evidence="2" type="ORF">AGRA3207_003685</name>
</gene>
<keyword evidence="1" id="KW-0472">Membrane</keyword>
<name>A0ABX8QV86_9ACTN</name>
<dbReference type="Proteomes" id="UP001049518">
    <property type="component" value="Chromosome"/>
</dbReference>
<dbReference type="EMBL" id="CP059572">
    <property type="protein sequence ID" value="QXJ22648.1"/>
    <property type="molecule type" value="Genomic_DNA"/>
</dbReference>
<dbReference type="InterPro" id="IPR045713">
    <property type="entry name" value="DUF6069"/>
</dbReference>
<evidence type="ECO:0008006" key="4">
    <source>
        <dbReference type="Google" id="ProtNLM"/>
    </source>
</evidence>
<dbReference type="RefSeq" id="WP_231335973.1">
    <property type="nucleotide sequence ID" value="NZ_CP059572.1"/>
</dbReference>
<feature type="transmembrane region" description="Helical" evidence="1">
    <location>
        <begin position="73"/>
        <end position="95"/>
    </location>
</feature>
<sequence>MTGPLDGRTVRAVVKDPGRRRVDATRLWGAGLATALVAELAASLGVLVARGVFGIGLFPSWGRGVLSGLPTSVFIVTAGLGALLATLVLQFLVALTPAPMRVFAWIMVLLTLIGTVVPFSTGAPPAAQAATGLIDLCVGLVIFSLLSQAGDSMIRDEEPFVPSAFE</sequence>
<feature type="transmembrane region" description="Helical" evidence="1">
    <location>
        <begin position="102"/>
        <end position="120"/>
    </location>
</feature>
<evidence type="ECO:0000256" key="1">
    <source>
        <dbReference type="SAM" id="Phobius"/>
    </source>
</evidence>
<protein>
    <recommendedName>
        <fullName evidence="4">DoxX family protein</fullName>
    </recommendedName>
</protein>
<dbReference type="Pfam" id="PF19545">
    <property type="entry name" value="DUF6069"/>
    <property type="match status" value="1"/>
</dbReference>
<organism evidence="2 3">
    <name type="scientific">Actinomadura graeca</name>
    <dbReference type="NCBI Taxonomy" id="2750812"/>
    <lineage>
        <taxon>Bacteria</taxon>
        <taxon>Bacillati</taxon>
        <taxon>Actinomycetota</taxon>
        <taxon>Actinomycetes</taxon>
        <taxon>Streptosporangiales</taxon>
        <taxon>Thermomonosporaceae</taxon>
        <taxon>Actinomadura</taxon>
    </lineage>
</organism>
<feature type="transmembrane region" description="Helical" evidence="1">
    <location>
        <begin position="27"/>
        <end position="53"/>
    </location>
</feature>
<proteinExistence type="predicted"/>
<evidence type="ECO:0000313" key="3">
    <source>
        <dbReference type="Proteomes" id="UP001049518"/>
    </source>
</evidence>
<feature type="transmembrane region" description="Helical" evidence="1">
    <location>
        <begin position="126"/>
        <end position="146"/>
    </location>
</feature>
<reference evidence="2" key="1">
    <citation type="submission" date="2020-07" db="EMBL/GenBank/DDBJ databases">
        <authorList>
            <person name="Tarantini F.S."/>
            <person name="Hong K.W."/>
            <person name="Chan K.G."/>
        </authorList>
    </citation>
    <scope>NUCLEOTIDE SEQUENCE</scope>
    <source>
        <strain evidence="2">32-07</strain>
    </source>
</reference>
<accession>A0ABX8QV86</accession>